<comment type="caution">
    <text evidence="7">The sequence shown here is derived from an EMBL/GenBank/DDBJ whole genome shotgun (WGS) entry which is preliminary data.</text>
</comment>
<sequence>MVKDWISAQSVSFSKYLSKFNPWTPVYSLARSLIALSLLLTLIFNKITTLFPYPIALSNETSSPFSIFHILGFNSVGLVMGKTVCILILLAVISGYFPQITGLLHYWVAFSVQNSMTTIDGGEQVAVVITLLLIPIAVTDFRKNAWLQVSPNENDLRDYFKIIGLMFYWALRFQVFVIYADAFIQKLSVKEWLDGTSLYYYFNNYLISMPNIFHKMFDFILNSKLVIIPTWGTLIAECLLMLSFLAPVGKWKYFFLLGFFMHLMFAIIIGLFSFSLVMIGALVLYLVPLKTDLYELRTHLKALKLSTIKSSPHSKEEN</sequence>
<keyword evidence="8" id="KW-1185">Reference proteome</keyword>
<feature type="transmembrane region" description="Helical" evidence="5">
    <location>
        <begin position="225"/>
        <end position="248"/>
    </location>
</feature>
<keyword evidence="3 5" id="KW-1133">Transmembrane helix</keyword>
<keyword evidence="4 5" id="KW-0472">Membrane</keyword>
<evidence type="ECO:0000256" key="2">
    <source>
        <dbReference type="ARBA" id="ARBA00022692"/>
    </source>
</evidence>
<organism evidence="7 8">
    <name type="scientific">Lentilactobacillus raoultii</name>
    <dbReference type="NCBI Taxonomy" id="1987503"/>
    <lineage>
        <taxon>Bacteria</taxon>
        <taxon>Bacillati</taxon>
        <taxon>Bacillota</taxon>
        <taxon>Bacilli</taxon>
        <taxon>Lactobacillales</taxon>
        <taxon>Lactobacillaceae</taxon>
        <taxon>Lentilactobacillus</taxon>
    </lineage>
</organism>
<feature type="transmembrane region" description="Helical" evidence="5">
    <location>
        <begin position="65"/>
        <end position="97"/>
    </location>
</feature>
<dbReference type="PANTHER" id="PTHR39535">
    <property type="entry name" value="SPORULATION-DELAYING PROTEIN SDPB"/>
    <property type="match status" value="1"/>
</dbReference>
<dbReference type="NCBIfam" id="TIGR04033">
    <property type="entry name" value="export_SdpB"/>
    <property type="match status" value="1"/>
</dbReference>
<evidence type="ECO:0000256" key="3">
    <source>
        <dbReference type="ARBA" id="ARBA00022989"/>
    </source>
</evidence>
<reference evidence="8" key="1">
    <citation type="journal article" date="2019" name="Int. J. Syst. Evol. Microbiol.">
        <title>The Global Catalogue of Microorganisms (GCM) 10K type strain sequencing project: providing services to taxonomists for standard genome sequencing and annotation.</title>
        <authorList>
            <consortium name="The Broad Institute Genomics Platform"/>
            <consortium name="The Broad Institute Genome Sequencing Center for Infectious Disease"/>
            <person name="Wu L."/>
            <person name="Ma J."/>
        </authorList>
    </citation>
    <scope>NUCLEOTIDE SEQUENCE [LARGE SCALE GENOMIC DNA]</scope>
    <source>
        <strain evidence="8">CCUG 71848</strain>
    </source>
</reference>
<dbReference type="SMART" id="SM00752">
    <property type="entry name" value="HTTM"/>
    <property type="match status" value="1"/>
</dbReference>
<dbReference type="PANTHER" id="PTHR39535:SF2">
    <property type="entry name" value="HTTM DOMAIN-CONTAINING PROTEIN"/>
    <property type="match status" value="1"/>
</dbReference>
<name>A0ABW3PMQ6_9LACO</name>
<dbReference type="RefSeq" id="WP_121978640.1">
    <property type="nucleotide sequence ID" value="NZ_JBHTLH010000044.1"/>
</dbReference>
<dbReference type="InterPro" id="IPR023894">
    <property type="entry name" value="Sporulation_SdpB"/>
</dbReference>
<dbReference type="InterPro" id="IPR052964">
    <property type="entry name" value="Sporulation_signal_mat"/>
</dbReference>
<proteinExistence type="predicted"/>
<evidence type="ECO:0000259" key="6">
    <source>
        <dbReference type="SMART" id="SM00752"/>
    </source>
</evidence>
<protein>
    <submittedName>
        <fullName evidence="7">Sporulation-delaying protein SdpB family protein</fullName>
    </submittedName>
</protein>
<dbReference type="Proteomes" id="UP001597156">
    <property type="component" value="Unassembled WGS sequence"/>
</dbReference>
<feature type="transmembrane region" description="Helical" evidence="5">
    <location>
        <begin position="124"/>
        <end position="141"/>
    </location>
</feature>
<evidence type="ECO:0000256" key="5">
    <source>
        <dbReference type="SAM" id="Phobius"/>
    </source>
</evidence>
<feature type="transmembrane region" description="Helical" evidence="5">
    <location>
        <begin position="26"/>
        <end position="44"/>
    </location>
</feature>
<feature type="transmembrane region" description="Helical" evidence="5">
    <location>
        <begin position="254"/>
        <end position="287"/>
    </location>
</feature>
<comment type="subcellular location">
    <subcellularLocation>
        <location evidence="1">Endomembrane system</location>
        <topology evidence="1">Multi-pass membrane protein</topology>
    </subcellularLocation>
</comment>
<feature type="transmembrane region" description="Helical" evidence="5">
    <location>
        <begin position="162"/>
        <end position="184"/>
    </location>
</feature>
<keyword evidence="2 5" id="KW-0812">Transmembrane</keyword>
<feature type="domain" description="HTTM-like" evidence="6">
    <location>
        <begin position="19"/>
        <end position="290"/>
    </location>
</feature>
<accession>A0ABW3PMQ6</accession>
<evidence type="ECO:0000256" key="1">
    <source>
        <dbReference type="ARBA" id="ARBA00004127"/>
    </source>
</evidence>
<dbReference type="InterPro" id="IPR011020">
    <property type="entry name" value="HTTM-like"/>
</dbReference>
<evidence type="ECO:0000256" key="4">
    <source>
        <dbReference type="ARBA" id="ARBA00023136"/>
    </source>
</evidence>
<gene>
    <name evidence="7" type="ORF">ACFQ22_13815</name>
</gene>
<evidence type="ECO:0000313" key="8">
    <source>
        <dbReference type="Proteomes" id="UP001597156"/>
    </source>
</evidence>
<dbReference type="EMBL" id="JBHTLH010000044">
    <property type="protein sequence ID" value="MFD1126416.1"/>
    <property type="molecule type" value="Genomic_DNA"/>
</dbReference>
<evidence type="ECO:0000313" key="7">
    <source>
        <dbReference type="EMBL" id="MFD1126416.1"/>
    </source>
</evidence>